<keyword evidence="2" id="KW-0732">Signal</keyword>
<keyword evidence="3" id="KW-0645">Protease</keyword>
<name>A0A1D9IBF6_9BURK</name>
<organism evidence="3 4">
    <name type="scientific">Cupriavidus malaysiensis</name>
    <dbReference type="NCBI Taxonomy" id="367825"/>
    <lineage>
        <taxon>Bacteria</taxon>
        <taxon>Pseudomonadati</taxon>
        <taxon>Pseudomonadota</taxon>
        <taxon>Betaproteobacteria</taxon>
        <taxon>Burkholderiales</taxon>
        <taxon>Burkholderiaceae</taxon>
        <taxon>Cupriavidus</taxon>
    </lineage>
</organism>
<protein>
    <submittedName>
        <fullName evidence="3">Serine protease</fullName>
    </submittedName>
</protein>
<dbReference type="SUPFAM" id="SSF50494">
    <property type="entry name" value="Trypsin-like serine proteases"/>
    <property type="match status" value="1"/>
</dbReference>
<dbReference type="InterPro" id="IPR009003">
    <property type="entry name" value="Peptidase_S1_PA"/>
</dbReference>
<sequence length="441" mass="45268">MPSPFRPTSLATLLALPTLAALAVPAVAQAAGPDLAAVRARVSASVYAVRALGANEAPLAAGSAVVIGPGQLVTACQVLAGARAISVRRDNVSYGATLEAPDIERDLCLLRVANFQAPAASVSTSAAPAFGQRVLAVASADASGVTAVEGTVSGLQAGPDGKLVRIESTAALPNAIGGGLFDDSGKLIGVMAGQGQGAQGGQAGQGGQAPLRAVPAAWIGMVGERGAAALAQYRAGAPAARPAPSAPAAQATSAAPAADGMPRVGEQWRYELVDKMTKARREVSYRVDRIEGERVVFNQGARVESGDGRVVRITAATGGDFDEASPPGGWVPEDVRAGLRWKLSYRQPVTGLQTDLTGEAGGESTLTVPAGTFRVLRLSFKGYVSRPFYGFTGGGAASSVPYSAVAWYAPELKRVVRFDAQYSSRWSHLDESLVLVEHRVD</sequence>
<evidence type="ECO:0000313" key="4">
    <source>
        <dbReference type="Proteomes" id="UP000177515"/>
    </source>
</evidence>
<dbReference type="GO" id="GO:0006508">
    <property type="term" value="P:proteolysis"/>
    <property type="evidence" value="ECO:0007669"/>
    <property type="project" value="UniProtKB-KW"/>
</dbReference>
<dbReference type="GO" id="GO:0008233">
    <property type="term" value="F:peptidase activity"/>
    <property type="evidence" value="ECO:0007669"/>
    <property type="project" value="UniProtKB-KW"/>
</dbReference>
<dbReference type="Gene3D" id="2.40.10.120">
    <property type="match status" value="1"/>
</dbReference>
<feature type="signal peptide" evidence="2">
    <location>
        <begin position="1"/>
        <end position="30"/>
    </location>
</feature>
<accession>A0A1D9IBF6</accession>
<feature type="region of interest" description="Disordered" evidence="1">
    <location>
        <begin position="239"/>
        <end position="261"/>
    </location>
</feature>
<dbReference type="Proteomes" id="UP000177515">
    <property type="component" value="Chromosome 2"/>
</dbReference>
<dbReference type="Pfam" id="PF13365">
    <property type="entry name" value="Trypsin_2"/>
    <property type="match status" value="1"/>
</dbReference>
<feature type="chain" id="PRO_5045704402" evidence="2">
    <location>
        <begin position="31"/>
        <end position="441"/>
    </location>
</feature>
<gene>
    <name evidence="3" type="ORF">BKK80_27285</name>
</gene>
<evidence type="ECO:0000256" key="2">
    <source>
        <dbReference type="SAM" id="SignalP"/>
    </source>
</evidence>
<dbReference type="RefSeq" id="WP_071072065.1">
    <property type="nucleotide sequence ID" value="NZ_CP017755.1"/>
</dbReference>
<feature type="compositionally biased region" description="Low complexity" evidence="1">
    <location>
        <begin position="239"/>
        <end position="258"/>
    </location>
</feature>
<keyword evidence="4" id="KW-1185">Reference proteome</keyword>
<proteinExistence type="predicted"/>
<evidence type="ECO:0000313" key="3">
    <source>
        <dbReference type="EMBL" id="AOZ09464.1"/>
    </source>
</evidence>
<reference evidence="3 4" key="1">
    <citation type="submission" date="2016-10" db="EMBL/GenBank/DDBJ databases">
        <title>Complete genome sequences of three Cupriavidus strains isolated from various Malaysian environments.</title>
        <authorList>
            <person name="Abdullah A.A.-A."/>
            <person name="Shafie N.A.H."/>
            <person name="Lau N.S."/>
        </authorList>
    </citation>
    <scope>NUCLEOTIDE SEQUENCE [LARGE SCALE GENOMIC DNA]</scope>
    <source>
        <strain evidence="3 4">USMAA1020</strain>
    </source>
</reference>
<keyword evidence="3" id="KW-0378">Hydrolase</keyword>
<evidence type="ECO:0000256" key="1">
    <source>
        <dbReference type="SAM" id="MobiDB-lite"/>
    </source>
</evidence>
<dbReference type="EMBL" id="CP017755">
    <property type="protein sequence ID" value="AOZ09464.1"/>
    <property type="molecule type" value="Genomic_DNA"/>
</dbReference>